<evidence type="ECO:0000313" key="4">
    <source>
        <dbReference type="RefSeq" id="XP_004712232.1"/>
    </source>
</evidence>
<name>A0ABM0J0P3_ECHTE</name>
<evidence type="ECO:0000313" key="3">
    <source>
        <dbReference type="Proteomes" id="UP000694863"/>
    </source>
</evidence>
<feature type="region of interest" description="Disordered" evidence="1">
    <location>
        <begin position="241"/>
        <end position="272"/>
    </location>
</feature>
<organism evidence="3 4">
    <name type="scientific">Echinops telfairi</name>
    <name type="common">Lesser hedgehog tenrec</name>
    <dbReference type="NCBI Taxonomy" id="9371"/>
    <lineage>
        <taxon>Eukaryota</taxon>
        <taxon>Metazoa</taxon>
        <taxon>Chordata</taxon>
        <taxon>Craniata</taxon>
        <taxon>Vertebrata</taxon>
        <taxon>Euteleostomi</taxon>
        <taxon>Mammalia</taxon>
        <taxon>Eutheria</taxon>
        <taxon>Afrotheria</taxon>
        <taxon>Tenrecidae</taxon>
        <taxon>Tenrecinae</taxon>
        <taxon>Echinops</taxon>
    </lineage>
</organism>
<dbReference type="PANTHER" id="PTHR21831:SF2">
    <property type="entry name" value="MICROTUBULE-ASSOCIATED PROTEIN 10"/>
    <property type="match status" value="1"/>
</dbReference>
<proteinExistence type="predicted"/>
<feature type="compositionally biased region" description="Basic and acidic residues" evidence="1">
    <location>
        <begin position="779"/>
        <end position="790"/>
    </location>
</feature>
<dbReference type="GeneID" id="101641865"/>
<dbReference type="Proteomes" id="UP000694863">
    <property type="component" value="Unplaced"/>
</dbReference>
<sequence>MAAPLRERLFSLELLVDWVRLEAGVLPSSVAEEKEASLPLPPPPGFRPAVAFRLLDFPTLLVYPPGASDPQPRPGVVTFGRGKSCLFRLHPPTLHRLLRETPLYVLLLQLAPGRPTPTPRLLGSCGVSLADAAQKVLGPVQSACTWGHRECYPLCNQVGKRIGDIALGYRLTDLGKSLLGRLEGQVTCRRSELELVEGQEAGEVNSLPEKQRLRQPTSGPISEDDAHLVDLKITTTQELKEIDIHGGASSDNTDSGEKGKTSSSRCNSPNQEELDIEANTFCPPPLYYTHLIEKKMPSAQGKITFVPQVNVPEELDAIFQEENHVNPQTHTNFPKYVNTITKESLSLLTNPSENIQNVGKKNQTPCHSQTEQNRITTIRELPLLNALLVELSLLYAQPMASPTHIHPHLAWLYRTEEKNEPDSLAKATCKSEPKKERLSVGEKKKSVSLQNRKNQVENLRESIHYEKPSSIQQNRVPRGRLLYGITNTLKLRLKQTNPDMLLVHEKREQERKMQAQILGAKLRIPSSKVKVLSFVEQRQKSHQLPEDQCLVSDATFAENSHTSRQVSRVLDEPRTTKTKLCTMGKKTIYCTKNRTNSGSLEEKSAVKSIVSEQFNLKNIFEDKVETEVQSSCDVQQNAIERIVDKEIGSRQVKTTNNAITDVSENKLSKSSSSESISELEYSDDFTSPCYSEASCAPEDTGRSIQAHESPDHCQSLSKSSDASSSIRKHSSEKSSIFSPPFSTGLPIHSYKRSNISKPKDKGSDEASYSSTSDLSSSHWTEEKETQRDHNSMPNSKLIKSVQDSSRKLKTKAGCKSLEKSQSPRTSQVSSYLPSNLSELEFKALDVSSSDQFEEDSDEVGSLNISKQCKDISELVINKLPGYTV</sequence>
<evidence type="ECO:0000256" key="1">
    <source>
        <dbReference type="SAM" id="MobiDB-lite"/>
    </source>
</evidence>
<gene>
    <name evidence="4" type="primary">MAP10</name>
</gene>
<dbReference type="Pfam" id="PF14924">
    <property type="entry name" value="MAP10_N"/>
    <property type="match status" value="1"/>
</dbReference>
<feature type="compositionally biased region" description="Polar residues" evidence="1">
    <location>
        <begin position="261"/>
        <end position="271"/>
    </location>
</feature>
<feature type="region of interest" description="Disordered" evidence="1">
    <location>
        <begin position="199"/>
        <end position="227"/>
    </location>
</feature>
<evidence type="ECO:0000259" key="2">
    <source>
        <dbReference type="Pfam" id="PF14925"/>
    </source>
</evidence>
<keyword evidence="3" id="KW-1185">Reference proteome</keyword>
<feature type="compositionally biased region" description="Polar residues" evidence="1">
    <location>
        <begin position="819"/>
        <end position="832"/>
    </location>
</feature>
<feature type="compositionally biased region" description="Low complexity" evidence="1">
    <location>
        <begin position="765"/>
        <end position="777"/>
    </location>
</feature>
<protein>
    <submittedName>
        <fullName evidence="4">Microtubule-associated protein 10</fullName>
    </submittedName>
</protein>
<dbReference type="RefSeq" id="XP_004712232.1">
    <property type="nucleotide sequence ID" value="XM_004712175.2"/>
</dbReference>
<dbReference type="InterPro" id="IPR039302">
    <property type="entry name" value="MAP10"/>
</dbReference>
<feature type="domain" description="Microtubule-associated protein 10 C-terminal" evidence="2">
    <location>
        <begin position="260"/>
        <end position="883"/>
    </location>
</feature>
<feature type="compositionally biased region" description="Basic and acidic residues" evidence="1">
    <location>
        <begin position="423"/>
        <end position="445"/>
    </location>
</feature>
<accession>A0ABM0J0P3</accession>
<dbReference type="Pfam" id="PF14925">
    <property type="entry name" value="HPHLAWLY"/>
    <property type="match status" value="1"/>
</dbReference>
<reference evidence="4" key="1">
    <citation type="submission" date="2025-08" db="UniProtKB">
        <authorList>
            <consortium name="RefSeq"/>
        </authorList>
    </citation>
    <scope>IDENTIFICATION</scope>
</reference>
<feature type="region of interest" description="Disordered" evidence="1">
    <location>
        <begin position="696"/>
        <end position="832"/>
    </location>
</feature>
<dbReference type="InterPro" id="IPR026679">
    <property type="entry name" value="MAP10_C-term"/>
</dbReference>
<feature type="region of interest" description="Disordered" evidence="1">
    <location>
        <begin position="423"/>
        <end position="453"/>
    </location>
</feature>
<feature type="compositionally biased region" description="Low complexity" evidence="1">
    <location>
        <begin position="715"/>
        <end position="725"/>
    </location>
</feature>
<dbReference type="PANTHER" id="PTHR21831">
    <property type="entry name" value="MICROTUBULE-ASSOCIATED PROTEIN 10"/>
    <property type="match status" value="1"/>
</dbReference>